<dbReference type="EMBL" id="JAWDGP010000534">
    <property type="protein sequence ID" value="KAK3799801.1"/>
    <property type="molecule type" value="Genomic_DNA"/>
</dbReference>
<reference evidence="1" key="1">
    <citation type="journal article" date="2023" name="G3 (Bethesda)">
        <title>A reference genome for the long-term kleptoplast-retaining sea slug Elysia crispata morphotype clarki.</title>
        <authorList>
            <person name="Eastman K.E."/>
            <person name="Pendleton A.L."/>
            <person name="Shaikh M.A."/>
            <person name="Suttiyut T."/>
            <person name="Ogas R."/>
            <person name="Tomko P."/>
            <person name="Gavelis G."/>
            <person name="Widhalm J.R."/>
            <person name="Wisecaver J.H."/>
        </authorList>
    </citation>
    <scope>NUCLEOTIDE SEQUENCE</scope>
    <source>
        <strain evidence="1">ECLA1</strain>
    </source>
</reference>
<evidence type="ECO:0000313" key="2">
    <source>
        <dbReference type="Proteomes" id="UP001283361"/>
    </source>
</evidence>
<dbReference type="Proteomes" id="UP001283361">
    <property type="component" value="Unassembled WGS sequence"/>
</dbReference>
<proteinExistence type="predicted"/>
<comment type="caution">
    <text evidence="1">The sequence shown here is derived from an EMBL/GenBank/DDBJ whole genome shotgun (WGS) entry which is preliminary data.</text>
</comment>
<gene>
    <name evidence="1" type="ORF">RRG08_048526</name>
</gene>
<evidence type="ECO:0000313" key="1">
    <source>
        <dbReference type="EMBL" id="KAK3799801.1"/>
    </source>
</evidence>
<keyword evidence="2" id="KW-1185">Reference proteome</keyword>
<protein>
    <submittedName>
        <fullName evidence="1">Uncharacterized protein</fullName>
    </submittedName>
</protein>
<dbReference type="AlphaFoldDB" id="A0AAE1E9Z2"/>
<sequence>MNKWRKDDTRLERWGRATSTCDLIHSESQTSETSATEHDKQNVERGLLLQASSSWDTRSGALNTTHPQKWYSVRTGSLAETGHKHRLWCPAEGKWLTGSSIDYPNLSVLTPLSVWFPSPTPHINKLAKAVFTRMFTTVGNGGSKLIWRQSRRHARPEDTLNCIYWSRRVLTPVGVARQVVNPSGPGLDTQLSRSHIMGDN</sequence>
<name>A0AAE1E9Z2_9GAST</name>
<accession>A0AAE1E9Z2</accession>
<organism evidence="1 2">
    <name type="scientific">Elysia crispata</name>
    <name type="common">lettuce slug</name>
    <dbReference type="NCBI Taxonomy" id="231223"/>
    <lineage>
        <taxon>Eukaryota</taxon>
        <taxon>Metazoa</taxon>
        <taxon>Spiralia</taxon>
        <taxon>Lophotrochozoa</taxon>
        <taxon>Mollusca</taxon>
        <taxon>Gastropoda</taxon>
        <taxon>Heterobranchia</taxon>
        <taxon>Euthyneura</taxon>
        <taxon>Panpulmonata</taxon>
        <taxon>Sacoglossa</taxon>
        <taxon>Placobranchoidea</taxon>
        <taxon>Plakobranchidae</taxon>
        <taxon>Elysia</taxon>
    </lineage>
</organism>